<comment type="caution">
    <text evidence="1">The sequence shown here is derived from an EMBL/GenBank/DDBJ whole genome shotgun (WGS) entry which is preliminary data.</text>
</comment>
<keyword evidence="2" id="KW-1185">Reference proteome</keyword>
<protein>
    <submittedName>
        <fullName evidence="1">Uncharacterized protein</fullName>
    </submittedName>
</protein>
<accession>A0A2P5FT72</accession>
<evidence type="ECO:0000313" key="2">
    <source>
        <dbReference type="Proteomes" id="UP000237000"/>
    </source>
</evidence>
<proteinExistence type="predicted"/>
<dbReference type="Proteomes" id="UP000237000">
    <property type="component" value="Unassembled WGS sequence"/>
</dbReference>
<gene>
    <name evidence="1" type="ORF">TorRG33x02_031780</name>
</gene>
<name>A0A2P5FT72_TREOI</name>
<dbReference type="InParanoid" id="A0A2P5FT72"/>
<dbReference type="AlphaFoldDB" id="A0A2P5FT72"/>
<organism evidence="1 2">
    <name type="scientific">Trema orientale</name>
    <name type="common">Charcoal tree</name>
    <name type="synonym">Celtis orientalis</name>
    <dbReference type="NCBI Taxonomy" id="63057"/>
    <lineage>
        <taxon>Eukaryota</taxon>
        <taxon>Viridiplantae</taxon>
        <taxon>Streptophyta</taxon>
        <taxon>Embryophyta</taxon>
        <taxon>Tracheophyta</taxon>
        <taxon>Spermatophyta</taxon>
        <taxon>Magnoliopsida</taxon>
        <taxon>eudicotyledons</taxon>
        <taxon>Gunneridae</taxon>
        <taxon>Pentapetalae</taxon>
        <taxon>rosids</taxon>
        <taxon>fabids</taxon>
        <taxon>Rosales</taxon>
        <taxon>Cannabaceae</taxon>
        <taxon>Trema</taxon>
    </lineage>
</organism>
<dbReference type="EMBL" id="JXTC01000010">
    <property type="protein sequence ID" value="POO00995.1"/>
    <property type="molecule type" value="Genomic_DNA"/>
</dbReference>
<reference evidence="2" key="1">
    <citation type="submission" date="2016-06" db="EMBL/GenBank/DDBJ databases">
        <title>Parallel loss of symbiosis genes in relatives of nitrogen-fixing non-legume Parasponia.</title>
        <authorList>
            <person name="Van Velzen R."/>
            <person name="Holmer R."/>
            <person name="Bu F."/>
            <person name="Rutten L."/>
            <person name="Van Zeijl A."/>
            <person name="Liu W."/>
            <person name="Santuari L."/>
            <person name="Cao Q."/>
            <person name="Sharma T."/>
            <person name="Shen D."/>
            <person name="Roswanjaya Y."/>
            <person name="Wardhani T."/>
            <person name="Kalhor M.S."/>
            <person name="Jansen J."/>
            <person name="Van den Hoogen J."/>
            <person name="Gungor B."/>
            <person name="Hartog M."/>
            <person name="Hontelez J."/>
            <person name="Verver J."/>
            <person name="Yang W.-C."/>
            <person name="Schijlen E."/>
            <person name="Repin R."/>
            <person name="Schilthuizen M."/>
            <person name="Schranz E."/>
            <person name="Heidstra R."/>
            <person name="Miyata K."/>
            <person name="Fedorova E."/>
            <person name="Kohlen W."/>
            <person name="Bisseling T."/>
            <person name="Smit S."/>
            <person name="Geurts R."/>
        </authorList>
    </citation>
    <scope>NUCLEOTIDE SEQUENCE [LARGE SCALE GENOMIC DNA]</scope>
    <source>
        <strain evidence="2">cv. RG33-2</strain>
    </source>
</reference>
<evidence type="ECO:0000313" key="1">
    <source>
        <dbReference type="EMBL" id="POO00995.1"/>
    </source>
</evidence>
<sequence>MLSSKGTPAPLGGGASLAAQWRPCPELQSLVGSAPLMLC</sequence>